<proteinExistence type="predicted"/>
<organism evidence="1 2">
    <name type="scientific">Sphingobium xenophagum</name>
    <dbReference type="NCBI Taxonomy" id="121428"/>
    <lineage>
        <taxon>Bacteria</taxon>
        <taxon>Pseudomonadati</taxon>
        <taxon>Pseudomonadota</taxon>
        <taxon>Alphaproteobacteria</taxon>
        <taxon>Sphingomonadales</taxon>
        <taxon>Sphingomonadaceae</taxon>
        <taxon>Sphingobium</taxon>
    </lineage>
</organism>
<reference evidence="1 2" key="1">
    <citation type="submission" date="2023-07" db="EMBL/GenBank/DDBJ databases">
        <title>Sorghum-associated microbial communities from plants grown in Nebraska, USA.</title>
        <authorList>
            <person name="Schachtman D."/>
        </authorList>
    </citation>
    <scope>NUCLEOTIDE SEQUENCE [LARGE SCALE GENOMIC DNA]</scope>
    <source>
        <strain evidence="1 2">4256</strain>
    </source>
</reference>
<dbReference type="RefSeq" id="WP_310227310.1">
    <property type="nucleotide sequence ID" value="NZ_JAVDWV010000020.1"/>
</dbReference>
<dbReference type="Proteomes" id="UP001267638">
    <property type="component" value="Unassembled WGS sequence"/>
</dbReference>
<sequence length="61" mass="6879">MTQDQLLWGAVSMLMKQHGEHAPRKVAERIGSLAVEGDMAGVALWKDIAHRMDMMMRSRAQ</sequence>
<gene>
    <name evidence="1" type="ORF">J2W40_003613</name>
</gene>
<name>A0ABU1X5B4_SPHXE</name>
<evidence type="ECO:0000313" key="2">
    <source>
        <dbReference type="Proteomes" id="UP001267638"/>
    </source>
</evidence>
<dbReference type="EMBL" id="JAVDWV010000020">
    <property type="protein sequence ID" value="MDR7156768.1"/>
    <property type="molecule type" value="Genomic_DNA"/>
</dbReference>
<evidence type="ECO:0000313" key="1">
    <source>
        <dbReference type="EMBL" id="MDR7156768.1"/>
    </source>
</evidence>
<accession>A0ABU1X5B4</accession>
<protein>
    <submittedName>
        <fullName evidence="1">Uncharacterized protein</fullName>
    </submittedName>
</protein>
<comment type="caution">
    <text evidence="1">The sequence shown here is derived from an EMBL/GenBank/DDBJ whole genome shotgun (WGS) entry which is preliminary data.</text>
</comment>
<dbReference type="InterPro" id="IPR054234">
    <property type="entry name" value="DUF6961"/>
</dbReference>
<keyword evidence="2" id="KW-1185">Reference proteome</keyword>
<dbReference type="Pfam" id="PF22284">
    <property type="entry name" value="DUF6961"/>
    <property type="match status" value="1"/>
</dbReference>